<dbReference type="Gene3D" id="1.10.390.10">
    <property type="entry name" value="Neutral Protease Domain 2"/>
    <property type="match status" value="1"/>
</dbReference>
<gene>
    <name evidence="5" type="ORF">CDL10_01270</name>
</gene>
<comment type="caution">
    <text evidence="5">The sequence shown here is derived from an EMBL/GenBank/DDBJ whole genome shotgun (WGS) entry which is preliminary data.</text>
</comment>
<comment type="cofactor">
    <cofactor evidence="2">
        <name>Zn(2+)</name>
        <dbReference type="ChEBI" id="CHEBI:29105"/>
    </cofactor>
    <text evidence="2">Binds 1 zinc ion per subunit.</text>
</comment>
<dbReference type="PANTHER" id="PTHR45726">
    <property type="entry name" value="LEUKOTRIENE A-4 HYDROLASE"/>
    <property type="match status" value="1"/>
</dbReference>
<dbReference type="OrthoDB" id="9814383at2"/>
<evidence type="ECO:0000313" key="5">
    <source>
        <dbReference type="EMBL" id="PJR03277.1"/>
    </source>
</evidence>
<accession>A0A2M9R337</accession>
<organism evidence="5 6">
    <name type="scientific">Avrilella dinanensis</name>
    <dbReference type="NCBI Taxonomy" id="2008672"/>
    <lineage>
        <taxon>Bacteria</taxon>
        <taxon>Pseudomonadati</taxon>
        <taxon>Bacteroidota</taxon>
        <taxon>Flavobacteriia</taxon>
        <taxon>Flavobacteriales</taxon>
        <taxon>Flavobacteriaceae</taxon>
        <taxon>Avrilella</taxon>
    </lineage>
</organism>
<evidence type="ECO:0000256" key="1">
    <source>
        <dbReference type="PIRSR" id="PIRSR634015-1"/>
    </source>
</evidence>
<feature type="signal peptide" evidence="3">
    <location>
        <begin position="1"/>
        <end position="17"/>
    </location>
</feature>
<dbReference type="SUPFAM" id="SSF55486">
    <property type="entry name" value="Metalloproteases ('zincins'), catalytic domain"/>
    <property type="match status" value="1"/>
</dbReference>
<evidence type="ECO:0000256" key="2">
    <source>
        <dbReference type="PIRSR" id="PIRSR634015-3"/>
    </source>
</evidence>
<keyword evidence="2" id="KW-0479">Metal-binding</keyword>
<dbReference type="InterPro" id="IPR027268">
    <property type="entry name" value="Peptidase_M4/M1_CTD_sf"/>
</dbReference>
<keyword evidence="6" id="KW-1185">Reference proteome</keyword>
<sequence length="624" mass="71936">MKTLFLFLIALSTSVYAQHNNPNPGYWQQYVDYKMDVHMNVENYTYTGTQALTYTNNSPDTLQRVFYHLYFNAFQPGSEMDARLTTIEDPDKRMVKKIKDEHGEEVSISSIGELKPNEIGFLKVNNLKQDGTVLQTKVIGTILEVDLAKPLLPGKSTLLTMDFEGQVPVMVRRAGRNSSEGIALSMTQWYPKMAEYDFEGWHADPYIAREFHGVWGDFDVKITIDKNYTIGASGYLQNKNEIGHGYEDEGVNVKHPRKTKELTWHFVAPNVHDFAWGADPDYIHDILITDNGIELHFFYKDNEKIKANWKKLQPKTADLMKYFETVVGEYPYKQYSVIQGGDGGMEYAMCTLITGERNLASLIGVTAHELAHMWFQHMLATNESKHPWMDEGFTSFISDLAVNQIMEKHEQEDANPFQTMYGNYYYLVQTGKEEPLTTHADRYASNLSYGIAAYTKGAIFITQLAYVIGWENTMQSLKRFYYDYRFSHPTPNDFKRTAEKVSGAQLDWYFIDWTQTTKTVDYAIKSVDNSTITLERIGEMPMPIDLMVVYEDDSNESFYIPNDLLRWEKPNPYPEIQRTVLSPWGWANPNYSFEINTDKKIKAVVIDPSMLMTDVDLTNNSYVN</sequence>
<keyword evidence="3" id="KW-0732">Signal</keyword>
<evidence type="ECO:0000256" key="3">
    <source>
        <dbReference type="SAM" id="SignalP"/>
    </source>
</evidence>
<dbReference type="GO" id="GO:0008270">
    <property type="term" value="F:zinc ion binding"/>
    <property type="evidence" value="ECO:0007669"/>
    <property type="project" value="InterPro"/>
</dbReference>
<dbReference type="Pfam" id="PF01433">
    <property type="entry name" value="Peptidase_M1"/>
    <property type="match status" value="1"/>
</dbReference>
<feature type="binding site" evidence="2">
    <location>
        <position position="391"/>
    </location>
    <ligand>
        <name>Zn(2+)</name>
        <dbReference type="ChEBI" id="CHEBI:29105"/>
        <note>catalytic</note>
    </ligand>
</feature>
<dbReference type="AlphaFoldDB" id="A0A2M9R337"/>
<keyword evidence="2" id="KW-0862">Zinc</keyword>
<dbReference type="PANTHER" id="PTHR45726:SF3">
    <property type="entry name" value="LEUKOTRIENE A-4 HYDROLASE"/>
    <property type="match status" value="1"/>
</dbReference>
<name>A0A2M9R337_9FLAO</name>
<dbReference type="EMBL" id="NIPO01000001">
    <property type="protein sequence ID" value="PJR03277.1"/>
    <property type="molecule type" value="Genomic_DNA"/>
</dbReference>
<proteinExistence type="predicted"/>
<dbReference type="Proteomes" id="UP000231960">
    <property type="component" value="Unassembled WGS sequence"/>
</dbReference>
<feature type="active site" description="Proton acceptor" evidence="1">
    <location>
        <position position="369"/>
    </location>
</feature>
<evidence type="ECO:0000313" key="6">
    <source>
        <dbReference type="Proteomes" id="UP000231960"/>
    </source>
</evidence>
<feature type="binding site" evidence="2">
    <location>
        <position position="372"/>
    </location>
    <ligand>
        <name>Zn(2+)</name>
        <dbReference type="ChEBI" id="CHEBI:29105"/>
        <note>catalytic</note>
    </ligand>
</feature>
<evidence type="ECO:0000259" key="4">
    <source>
        <dbReference type="Pfam" id="PF01433"/>
    </source>
</evidence>
<dbReference type="CDD" id="cd09604">
    <property type="entry name" value="M1_APN_like"/>
    <property type="match status" value="1"/>
</dbReference>
<reference evidence="5 6" key="1">
    <citation type="submission" date="2017-06" db="EMBL/GenBank/DDBJ databases">
        <title>Description of Avrilella dinanensis gen. nov. sp. nov.</title>
        <authorList>
            <person name="Leyer C."/>
            <person name="Sassi M."/>
            <person name="Minet J."/>
            <person name="Kayal S."/>
            <person name="Cattoir V."/>
        </authorList>
    </citation>
    <scope>NUCLEOTIDE SEQUENCE [LARGE SCALE GENOMIC DNA]</scope>
    <source>
        <strain evidence="5 6">UR159</strain>
    </source>
</reference>
<feature type="chain" id="PRO_5014916058" evidence="3">
    <location>
        <begin position="18"/>
        <end position="624"/>
    </location>
</feature>
<dbReference type="RefSeq" id="WP_100676845.1">
    <property type="nucleotide sequence ID" value="NZ_NIPO01000001.1"/>
</dbReference>
<dbReference type="GO" id="GO:0008237">
    <property type="term" value="F:metallopeptidase activity"/>
    <property type="evidence" value="ECO:0007669"/>
    <property type="project" value="InterPro"/>
</dbReference>
<feature type="domain" description="Peptidase M1 membrane alanine aminopeptidase" evidence="4">
    <location>
        <begin position="356"/>
        <end position="513"/>
    </location>
</feature>
<dbReference type="InterPro" id="IPR034015">
    <property type="entry name" value="M1_LTA4H"/>
</dbReference>
<feature type="active site" description="Proton donor" evidence="1">
    <location>
        <position position="454"/>
    </location>
</feature>
<protein>
    <submittedName>
        <fullName evidence="5">Peptidase M1</fullName>
    </submittedName>
</protein>
<dbReference type="InterPro" id="IPR014782">
    <property type="entry name" value="Peptidase_M1_dom"/>
</dbReference>
<feature type="binding site" evidence="2">
    <location>
        <position position="368"/>
    </location>
    <ligand>
        <name>Zn(2+)</name>
        <dbReference type="ChEBI" id="CHEBI:29105"/>
        <note>catalytic</note>
    </ligand>
</feature>